<keyword evidence="2" id="KW-1185">Reference proteome</keyword>
<evidence type="ECO:0000313" key="1">
    <source>
        <dbReference type="EMBL" id="TFY55994.1"/>
    </source>
</evidence>
<dbReference type="Proteomes" id="UP000298327">
    <property type="component" value="Unassembled WGS sequence"/>
</dbReference>
<name>A0A4Y9Y0I2_9AGAM</name>
<evidence type="ECO:0000313" key="2">
    <source>
        <dbReference type="Proteomes" id="UP000298327"/>
    </source>
</evidence>
<dbReference type="OrthoDB" id="10297712at2759"/>
<proteinExistence type="predicted"/>
<comment type="caution">
    <text evidence="1">The sequence shown here is derived from an EMBL/GenBank/DDBJ whole genome shotgun (WGS) entry which is preliminary data.</text>
</comment>
<protein>
    <submittedName>
        <fullName evidence="1">Uncharacterized protein</fullName>
    </submittedName>
</protein>
<accession>A0A4Y9Y0I2</accession>
<sequence length="194" mass="22509">MSSQPTTELPELISPDVRLTPLELLLPGAGRQRRQVTLPLEMVEKLNEVVTSFPDIGEKDYGGAEDAAEQYDKEYASVQERWQFLPEWLRPTTYEQSNEMLSIVTTESQENTLRLKALKMLSPVVPNDPESKRELVQQVLNLMRQLMRQMADELLNTGTLLQDQRLIQGTIWVYCTFEERVEELKQGWIQRKTQ</sequence>
<gene>
    <name evidence="1" type="ORF">EVG20_g9107</name>
</gene>
<dbReference type="AlphaFoldDB" id="A0A4Y9Y0I2"/>
<organism evidence="1 2">
    <name type="scientific">Dentipellis fragilis</name>
    <dbReference type="NCBI Taxonomy" id="205917"/>
    <lineage>
        <taxon>Eukaryota</taxon>
        <taxon>Fungi</taxon>
        <taxon>Dikarya</taxon>
        <taxon>Basidiomycota</taxon>
        <taxon>Agaricomycotina</taxon>
        <taxon>Agaricomycetes</taxon>
        <taxon>Russulales</taxon>
        <taxon>Hericiaceae</taxon>
        <taxon>Dentipellis</taxon>
    </lineage>
</organism>
<dbReference type="EMBL" id="SEOQ01000867">
    <property type="protein sequence ID" value="TFY55994.1"/>
    <property type="molecule type" value="Genomic_DNA"/>
</dbReference>
<reference evidence="1 2" key="1">
    <citation type="submission" date="2019-02" db="EMBL/GenBank/DDBJ databases">
        <title>Genome sequencing of the rare red list fungi Dentipellis fragilis.</title>
        <authorList>
            <person name="Buettner E."/>
            <person name="Kellner H."/>
        </authorList>
    </citation>
    <scope>NUCLEOTIDE SEQUENCE [LARGE SCALE GENOMIC DNA]</scope>
    <source>
        <strain evidence="1 2">DSM 105465</strain>
    </source>
</reference>